<dbReference type="Proteomes" id="UP000027138">
    <property type="component" value="Unassembled WGS sequence"/>
</dbReference>
<feature type="region of interest" description="Disordered" evidence="1">
    <location>
        <begin position="56"/>
        <end position="86"/>
    </location>
</feature>
<name>A0A067JWN4_JATCU</name>
<feature type="region of interest" description="Disordered" evidence="1">
    <location>
        <begin position="1"/>
        <end position="35"/>
    </location>
</feature>
<evidence type="ECO:0000256" key="1">
    <source>
        <dbReference type="SAM" id="MobiDB-lite"/>
    </source>
</evidence>
<feature type="compositionally biased region" description="Pro residues" evidence="1">
    <location>
        <begin position="58"/>
        <end position="68"/>
    </location>
</feature>
<gene>
    <name evidence="2" type="ORF">JCGZ_25352</name>
</gene>
<feature type="compositionally biased region" description="Polar residues" evidence="1">
    <location>
        <begin position="17"/>
        <end position="35"/>
    </location>
</feature>
<accession>A0A067JWN4</accession>
<evidence type="ECO:0000313" key="3">
    <source>
        <dbReference type="Proteomes" id="UP000027138"/>
    </source>
</evidence>
<sequence length="86" mass="9563">MANDSTEHLRMEDQDNTHNVVNQQPTFAPPSTTDPQVVAPLAQAYSQFTTVLKRLLENPPPRGEPIPPTRLANPPRQEHNLLSTSP</sequence>
<dbReference type="AlphaFoldDB" id="A0A067JWN4"/>
<reference evidence="2 3" key="1">
    <citation type="journal article" date="2014" name="PLoS ONE">
        <title>Global Analysis of Gene Expression Profiles in Physic Nut (Jatropha curcas L.) Seedlings Exposed to Salt Stress.</title>
        <authorList>
            <person name="Zhang L."/>
            <person name="Zhang C."/>
            <person name="Wu P."/>
            <person name="Chen Y."/>
            <person name="Li M."/>
            <person name="Jiang H."/>
            <person name="Wu G."/>
        </authorList>
    </citation>
    <scope>NUCLEOTIDE SEQUENCE [LARGE SCALE GENOMIC DNA]</scope>
    <source>
        <strain evidence="3">cv. GZQX0401</strain>
        <tissue evidence="2">Young leaves</tissue>
    </source>
</reference>
<protein>
    <submittedName>
        <fullName evidence="2">Uncharacterized protein</fullName>
    </submittedName>
</protein>
<keyword evidence="3" id="KW-1185">Reference proteome</keyword>
<proteinExistence type="predicted"/>
<feature type="compositionally biased region" description="Basic and acidic residues" evidence="1">
    <location>
        <begin position="1"/>
        <end position="16"/>
    </location>
</feature>
<dbReference type="EMBL" id="KK915158">
    <property type="protein sequence ID" value="KDP23964.1"/>
    <property type="molecule type" value="Genomic_DNA"/>
</dbReference>
<evidence type="ECO:0000313" key="2">
    <source>
        <dbReference type="EMBL" id="KDP23964.1"/>
    </source>
</evidence>
<organism evidence="2 3">
    <name type="scientific">Jatropha curcas</name>
    <name type="common">Barbados nut</name>
    <dbReference type="NCBI Taxonomy" id="180498"/>
    <lineage>
        <taxon>Eukaryota</taxon>
        <taxon>Viridiplantae</taxon>
        <taxon>Streptophyta</taxon>
        <taxon>Embryophyta</taxon>
        <taxon>Tracheophyta</taxon>
        <taxon>Spermatophyta</taxon>
        <taxon>Magnoliopsida</taxon>
        <taxon>eudicotyledons</taxon>
        <taxon>Gunneridae</taxon>
        <taxon>Pentapetalae</taxon>
        <taxon>rosids</taxon>
        <taxon>fabids</taxon>
        <taxon>Malpighiales</taxon>
        <taxon>Euphorbiaceae</taxon>
        <taxon>Crotonoideae</taxon>
        <taxon>Jatropheae</taxon>
        <taxon>Jatropha</taxon>
    </lineage>
</organism>